<evidence type="ECO:0000313" key="2">
    <source>
        <dbReference type="Proteomes" id="UP000216758"/>
    </source>
</evidence>
<gene>
    <name evidence="1" type="ORF">DJ78_05955</name>
</gene>
<dbReference type="Proteomes" id="UP000216758">
    <property type="component" value="Unassembled WGS sequence"/>
</dbReference>
<accession>A0A256JR45</accession>
<dbReference type="InterPro" id="IPR043870">
    <property type="entry name" value="DUF5830"/>
</dbReference>
<organism evidence="1 2">
    <name type="scientific">Halorubrum ezzemoulense</name>
    <name type="common">Halorubrum chaoviator</name>
    <dbReference type="NCBI Taxonomy" id="337243"/>
    <lineage>
        <taxon>Archaea</taxon>
        <taxon>Methanobacteriati</taxon>
        <taxon>Methanobacteriota</taxon>
        <taxon>Stenosarchaea group</taxon>
        <taxon>Halobacteria</taxon>
        <taxon>Halobacteriales</taxon>
        <taxon>Haloferacaceae</taxon>
        <taxon>Halorubrum</taxon>
    </lineage>
</organism>
<sequence length="132" mass="14269">MTGPSTRDEKLELGVELLAHLEREELDLAAAVDRIETITTSPALTRDILDAAEKRGVIDREGARLRVNTGGAYVEYERQVVTREGDFECRRCGASVSTGHFVELDAGELGPFGSSCVRKVTGRESESASDAA</sequence>
<name>A0A256JR45_HALEZ</name>
<comment type="caution">
    <text evidence="1">The sequence shown here is derived from an EMBL/GenBank/DDBJ whole genome shotgun (WGS) entry which is preliminary data.</text>
</comment>
<dbReference type="RefSeq" id="WP_094582854.1">
    <property type="nucleotide sequence ID" value="NZ_NHPB01000038.1"/>
</dbReference>
<dbReference type="AlphaFoldDB" id="A0A256JR45"/>
<dbReference type="OrthoDB" id="290295at2157"/>
<dbReference type="Pfam" id="PF19148">
    <property type="entry name" value="DUF5830"/>
    <property type="match status" value="1"/>
</dbReference>
<evidence type="ECO:0000313" key="1">
    <source>
        <dbReference type="EMBL" id="OYR71073.1"/>
    </source>
</evidence>
<reference evidence="1 2" key="1">
    <citation type="journal article" date="2014" name="Front. Microbiol.">
        <title>Population and genomic analysis of the genus Halorubrum.</title>
        <authorList>
            <person name="Fullmer M.S."/>
            <person name="Soucy S.M."/>
            <person name="Swithers K.S."/>
            <person name="Makkay A.M."/>
            <person name="Wheeler R."/>
            <person name="Ventosa A."/>
            <person name="Gogarten J.P."/>
            <person name="Papke R.T."/>
        </authorList>
    </citation>
    <scope>NUCLEOTIDE SEQUENCE [LARGE SCALE GENOMIC DNA]</scope>
    <source>
        <strain evidence="1 2">G37</strain>
    </source>
</reference>
<dbReference type="EMBL" id="NHPB01000038">
    <property type="protein sequence ID" value="OYR71073.1"/>
    <property type="molecule type" value="Genomic_DNA"/>
</dbReference>
<proteinExistence type="predicted"/>
<protein>
    <submittedName>
        <fullName evidence="1">MarR family transcriptional regulator</fullName>
    </submittedName>
</protein>